<evidence type="ECO:0000256" key="2">
    <source>
        <dbReference type="ARBA" id="ARBA00022692"/>
    </source>
</evidence>
<dbReference type="PROSITE" id="PS50850">
    <property type="entry name" value="MFS"/>
    <property type="match status" value="1"/>
</dbReference>
<keyword evidence="4 5" id="KW-0472">Membrane</keyword>
<dbReference type="GO" id="GO:0022857">
    <property type="term" value="F:transmembrane transporter activity"/>
    <property type="evidence" value="ECO:0007669"/>
    <property type="project" value="InterPro"/>
</dbReference>
<feature type="transmembrane region" description="Helical" evidence="5">
    <location>
        <begin position="323"/>
        <end position="343"/>
    </location>
</feature>
<dbReference type="InterPro" id="IPR011701">
    <property type="entry name" value="MFS"/>
</dbReference>
<feature type="transmembrane region" description="Helical" evidence="5">
    <location>
        <begin position="231"/>
        <end position="250"/>
    </location>
</feature>
<evidence type="ECO:0000256" key="1">
    <source>
        <dbReference type="ARBA" id="ARBA00004651"/>
    </source>
</evidence>
<feature type="transmembrane region" description="Helical" evidence="5">
    <location>
        <begin position="355"/>
        <end position="373"/>
    </location>
</feature>
<organism evidence="7">
    <name type="scientific">Jonesiaceae bacterium BS-20</name>
    <dbReference type="NCBI Taxonomy" id="3120821"/>
    <lineage>
        <taxon>Bacteria</taxon>
        <taxon>Bacillati</taxon>
        <taxon>Actinomycetota</taxon>
        <taxon>Actinomycetes</taxon>
        <taxon>Micrococcales</taxon>
        <taxon>Jonesiaceae</taxon>
    </lineage>
</organism>
<feature type="transmembrane region" description="Helical" evidence="5">
    <location>
        <begin position="385"/>
        <end position="407"/>
    </location>
</feature>
<dbReference type="InterPro" id="IPR051788">
    <property type="entry name" value="MFS_Transporter"/>
</dbReference>
<evidence type="ECO:0000313" key="7">
    <source>
        <dbReference type="EMBL" id="XBH20672.1"/>
    </source>
</evidence>
<dbReference type="InterPro" id="IPR020846">
    <property type="entry name" value="MFS_dom"/>
</dbReference>
<evidence type="ECO:0000256" key="3">
    <source>
        <dbReference type="ARBA" id="ARBA00022989"/>
    </source>
</evidence>
<gene>
    <name evidence="7" type="ORF">V5R04_10555</name>
</gene>
<feature type="transmembrane region" description="Helical" evidence="5">
    <location>
        <begin position="175"/>
        <end position="194"/>
    </location>
</feature>
<keyword evidence="3 5" id="KW-1133">Transmembrane helix</keyword>
<feature type="transmembrane region" description="Helical" evidence="5">
    <location>
        <begin position="148"/>
        <end position="169"/>
    </location>
</feature>
<reference evidence="7" key="1">
    <citation type="submission" date="2024-02" db="EMBL/GenBank/DDBJ databases">
        <title>Tomenella chthoni gen. nov. sp. nov., a member of the family Jonesiaceae isolated from bat guano.</title>
        <authorList>
            <person name="Miller S.L."/>
            <person name="King J."/>
            <person name="Sankaranarayanan K."/>
            <person name="Lawson P.A."/>
        </authorList>
    </citation>
    <scope>NUCLEOTIDE SEQUENCE</scope>
    <source>
        <strain evidence="7">BS-20</strain>
    </source>
</reference>
<sequence length="434" mass="45424">MSTRTSPRPDPAVRSAKNSVYLVFFLIGFTFANWASRLPAIRDALEFEPAQMGRLLLVAAVGSIVALPVSGAVVNRIGGRKTLAIFGSLMTIGYAIAALTMGEISIYGTGALLFLGGMGMGAADTAMNLEGSRVEQALGKSIMPRFHGFFSFGTMVGVATGALFSWQGVGLGPHVGGALIVAFIVIHFAVRGLLPAGFGVTDVDVTAETGQTTEPIKKVSVWAAWKEGNTWLIGIVVLGSALTEGAANDWLSLGIVDGFLQDDGSKQPEFVGIIGLFVFLTAMTAMRLTGTFLLDNYGRVFVLRLAAGSAVIGLLLFGLAPWLWLAIVGAAFWGFGAALGFPIGMSAASDDPKQAAARVSVVATIGYTAFFAGPPLLGELAQHVGYRYAMLAILVPAVLGLLVAYAAQERGQAATLLEKRRKERGVSAPAKDYA</sequence>
<feature type="transmembrane region" description="Helical" evidence="5">
    <location>
        <begin position="20"/>
        <end position="36"/>
    </location>
</feature>
<name>A0AAU7DUF7_9MICO</name>
<keyword evidence="2 5" id="KW-0812">Transmembrane</keyword>
<feature type="transmembrane region" description="Helical" evidence="5">
    <location>
        <begin position="270"/>
        <end position="288"/>
    </location>
</feature>
<dbReference type="EMBL" id="CP146203">
    <property type="protein sequence ID" value="XBH20672.1"/>
    <property type="molecule type" value="Genomic_DNA"/>
</dbReference>
<dbReference type="GO" id="GO:0005886">
    <property type="term" value="C:plasma membrane"/>
    <property type="evidence" value="ECO:0007669"/>
    <property type="project" value="UniProtKB-SubCell"/>
</dbReference>
<dbReference type="Gene3D" id="1.20.1250.20">
    <property type="entry name" value="MFS general substrate transporter like domains"/>
    <property type="match status" value="2"/>
</dbReference>
<evidence type="ECO:0000256" key="5">
    <source>
        <dbReference type="SAM" id="Phobius"/>
    </source>
</evidence>
<feature type="domain" description="Major facilitator superfamily (MFS) profile" evidence="6">
    <location>
        <begin position="16"/>
        <end position="412"/>
    </location>
</feature>
<feature type="transmembrane region" description="Helical" evidence="5">
    <location>
        <begin position="300"/>
        <end position="317"/>
    </location>
</feature>
<feature type="transmembrane region" description="Helical" evidence="5">
    <location>
        <begin position="56"/>
        <end position="75"/>
    </location>
</feature>
<dbReference type="InterPro" id="IPR036259">
    <property type="entry name" value="MFS_trans_sf"/>
</dbReference>
<dbReference type="Pfam" id="PF07690">
    <property type="entry name" value="MFS_1"/>
    <property type="match status" value="1"/>
</dbReference>
<accession>A0AAU7DUF7</accession>
<proteinExistence type="predicted"/>
<protein>
    <submittedName>
        <fullName evidence="7">MFS transporter</fullName>
    </submittedName>
</protein>
<dbReference type="PANTHER" id="PTHR23514:SF13">
    <property type="entry name" value="INNER MEMBRANE PROTEIN YBJJ"/>
    <property type="match status" value="1"/>
</dbReference>
<feature type="transmembrane region" description="Helical" evidence="5">
    <location>
        <begin position="82"/>
        <end position="100"/>
    </location>
</feature>
<dbReference type="SUPFAM" id="SSF103473">
    <property type="entry name" value="MFS general substrate transporter"/>
    <property type="match status" value="1"/>
</dbReference>
<comment type="subcellular location">
    <subcellularLocation>
        <location evidence="1">Cell membrane</location>
        <topology evidence="1">Multi-pass membrane protein</topology>
    </subcellularLocation>
</comment>
<feature type="transmembrane region" description="Helical" evidence="5">
    <location>
        <begin position="106"/>
        <end position="127"/>
    </location>
</feature>
<dbReference type="PANTHER" id="PTHR23514">
    <property type="entry name" value="BYPASS OF STOP CODON PROTEIN 6"/>
    <property type="match status" value="1"/>
</dbReference>
<evidence type="ECO:0000259" key="6">
    <source>
        <dbReference type="PROSITE" id="PS50850"/>
    </source>
</evidence>
<evidence type="ECO:0000256" key="4">
    <source>
        <dbReference type="ARBA" id="ARBA00023136"/>
    </source>
</evidence>
<dbReference type="AlphaFoldDB" id="A0AAU7DUF7"/>
<dbReference type="CDD" id="cd17393">
    <property type="entry name" value="MFS_MosC_like"/>
    <property type="match status" value="1"/>
</dbReference>